<dbReference type="Proteomes" id="UP000663874">
    <property type="component" value="Unassembled WGS sequence"/>
</dbReference>
<organism evidence="1 2">
    <name type="scientific">Rotaria sordida</name>
    <dbReference type="NCBI Taxonomy" id="392033"/>
    <lineage>
        <taxon>Eukaryota</taxon>
        <taxon>Metazoa</taxon>
        <taxon>Spiralia</taxon>
        <taxon>Gnathifera</taxon>
        <taxon>Rotifera</taxon>
        <taxon>Eurotatoria</taxon>
        <taxon>Bdelloidea</taxon>
        <taxon>Philodinida</taxon>
        <taxon>Philodinidae</taxon>
        <taxon>Rotaria</taxon>
    </lineage>
</organism>
<comment type="caution">
    <text evidence="1">The sequence shown here is derived from an EMBL/GenBank/DDBJ whole genome shotgun (WGS) entry which is preliminary data.</text>
</comment>
<dbReference type="EMBL" id="CAJOBE010010557">
    <property type="protein sequence ID" value="CAF4111229.1"/>
    <property type="molecule type" value="Genomic_DNA"/>
</dbReference>
<accession>A0A819VPW5</accession>
<protein>
    <submittedName>
        <fullName evidence="1">Uncharacterized protein</fullName>
    </submittedName>
</protein>
<name>A0A819VPW5_9BILA</name>
<sequence length="358" mass="41316">IYTNDVDSQCHAITDSNDSQESPLDLSKTGKFYRCSVVSRSPDVLCVNTNNTCDREMLLSHLYEKPKILTEPKLHWHYRSIKDLAKQHIPLLSGAGRQRTPIRMTVPNEYTRLMYVKVSVVTHAMQPHESKVIVPAKTKVRMDQLSYDNNLNCLNFDECNPIDYFDPITRQIYLQITPTEHSAQLKEIRIHMFNLYQDQWITKQIIEAKQLDLCRLAFQLYIVENERYIPVSPISFTSIIREHINDLPTIRGQPELHKTNTSMRIITCSRDKILPPISQFIFKIFKELRSKLSSMANNTFRVLSLVLIWWCFFFTSDDVIHPIGGGFTSDDVIHPIGGEQKSGGVISLICGVLKSRWS</sequence>
<proteinExistence type="predicted"/>
<reference evidence="1" key="1">
    <citation type="submission" date="2021-02" db="EMBL/GenBank/DDBJ databases">
        <authorList>
            <person name="Nowell W R."/>
        </authorList>
    </citation>
    <scope>NUCLEOTIDE SEQUENCE</scope>
</reference>
<evidence type="ECO:0000313" key="1">
    <source>
        <dbReference type="EMBL" id="CAF4111229.1"/>
    </source>
</evidence>
<gene>
    <name evidence="1" type="ORF">FNK824_LOCUS31863</name>
</gene>
<evidence type="ECO:0000313" key="2">
    <source>
        <dbReference type="Proteomes" id="UP000663874"/>
    </source>
</evidence>
<dbReference type="AlphaFoldDB" id="A0A819VPW5"/>
<feature type="non-terminal residue" evidence="1">
    <location>
        <position position="1"/>
    </location>
</feature>